<evidence type="ECO:0008006" key="2">
    <source>
        <dbReference type="Google" id="ProtNLM"/>
    </source>
</evidence>
<sequence length="253" mass="28828">LLSSRLIALSRVDEKWTTDNLLPLLSWEDFPFEARGMWEGFLWSPRLYWRLLELIKFDFLETSKHYDKLGDHGNQYSTFITYAALHHPDSFSQNDFARAIQNLPESGLHEVAQALVQALLGASAQKEIYWKESIHPFLHNIWPKSKALATPAISALFARLSIATGDEFPHALGIILGWLRAVDYPSDILGELSTSGLTEKFPMDSLKLLDMIVGGSYPWWISELQECLSLLKKSAPIIVSDPRFERLNNLSRK</sequence>
<name>X1MW79_9ZZZZ</name>
<evidence type="ECO:0000313" key="1">
    <source>
        <dbReference type="EMBL" id="GAI35523.1"/>
    </source>
</evidence>
<dbReference type="AlphaFoldDB" id="X1MW79"/>
<protein>
    <recommendedName>
        <fullName evidence="2">DUF4020 domain-containing protein</fullName>
    </recommendedName>
</protein>
<reference evidence="1" key="1">
    <citation type="journal article" date="2014" name="Front. Microbiol.">
        <title>High frequency of phylogenetically diverse reductive dehalogenase-homologous genes in deep subseafloor sedimentary metagenomes.</title>
        <authorList>
            <person name="Kawai M."/>
            <person name="Futagami T."/>
            <person name="Toyoda A."/>
            <person name="Takaki Y."/>
            <person name="Nishi S."/>
            <person name="Hori S."/>
            <person name="Arai W."/>
            <person name="Tsubouchi T."/>
            <person name="Morono Y."/>
            <person name="Uchiyama I."/>
            <person name="Ito T."/>
            <person name="Fujiyama A."/>
            <person name="Inagaki F."/>
            <person name="Takami H."/>
        </authorList>
    </citation>
    <scope>NUCLEOTIDE SEQUENCE</scope>
    <source>
        <strain evidence="1">Expedition CK06-06</strain>
    </source>
</reference>
<feature type="non-terminal residue" evidence="1">
    <location>
        <position position="1"/>
    </location>
</feature>
<dbReference type="EMBL" id="BARV01025964">
    <property type="protein sequence ID" value="GAI35523.1"/>
    <property type="molecule type" value="Genomic_DNA"/>
</dbReference>
<comment type="caution">
    <text evidence="1">The sequence shown here is derived from an EMBL/GenBank/DDBJ whole genome shotgun (WGS) entry which is preliminary data.</text>
</comment>
<accession>X1MW79</accession>
<proteinExistence type="predicted"/>
<gene>
    <name evidence="1" type="ORF">S06H3_42038</name>
</gene>
<organism evidence="1">
    <name type="scientific">marine sediment metagenome</name>
    <dbReference type="NCBI Taxonomy" id="412755"/>
    <lineage>
        <taxon>unclassified sequences</taxon>
        <taxon>metagenomes</taxon>
        <taxon>ecological metagenomes</taxon>
    </lineage>
</organism>